<dbReference type="Proteomes" id="UP000638353">
    <property type="component" value="Unassembled WGS sequence"/>
</dbReference>
<dbReference type="PRINTS" id="PR00364">
    <property type="entry name" value="DISEASERSIST"/>
</dbReference>
<dbReference type="PANTHER" id="PTHR47691">
    <property type="entry name" value="REGULATOR-RELATED"/>
    <property type="match status" value="1"/>
</dbReference>
<dbReference type="PRINTS" id="PR00038">
    <property type="entry name" value="HTHLUXR"/>
</dbReference>
<dbReference type="InterPro" id="IPR016032">
    <property type="entry name" value="Sig_transdc_resp-reg_C-effctor"/>
</dbReference>
<reference evidence="2" key="1">
    <citation type="journal article" date="2014" name="Int. J. Syst. Evol. Microbiol.">
        <title>Complete genome sequence of Corynebacterium casei LMG S-19264T (=DSM 44701T), isolated from a smear-ripened cheese.</title>
        <authorList>
            <consortium name="US DOE Joint Genome Institute (JGI-PGF)"/>
            <person name="Walter F."/>
            <person name="Albersmeier A."/>
            <person name="Kalinowski J."/>
            <person name="Ruckert C."/>
        </authorList>
    </citation>
    <scope>NUCLEOTIDE SEQUENCE</scope>
    <source>
        <strain evidence="2">JCM 4637</strain>
    </source>
</reference>
<dbReference type="GO" id="GO:0006355">
    <property type="term" value="P:regulation of DNA-templated transcription"/>
    <property type="evidence" value="ECO:0007669"/>
    <property type="project" value="InterPro"/>
</dbReference>
<dbReference type="Pfam" id="PF00196">
    <property type="entry name" value="GerE"/>
    <property type="match status" value="1"/>
</dbReference>
<evidence type="ECO:0000259" key="1">
    <source>
        <dbReference type="PROSITE" id="PS50043"/>
    </source>
</evidence>
<dbReference type="AlphaFoldDB" id="A0A919CER0"/>
<dbReference type="CDD" id="cd06170">
    <property type="entry name" value="LuxR_C_like"/>
    <property type="match status" value="1"/>
</dbReference>
<accession>A0A919CER0</accession>
<feature type="domain" description="HTH luxR-type" evidence="1">
    <location>
        <begin position="708"/>
        <end position="773"/>
    </location>
</feature>
<dbReference type="SMART" id="SM00421">
    <property type="entry name" value="HTH_LUXR"/>
    <property type="match status" value="1"/>
</dbReference>
<evidence type="ECO:0000313" key="3">
    <source>
        <dbReference type="Proteomes" id="UP000638353"/>
    </source>
</evidence>
<dbReference type="Gene3D" id="1.10.10.10">
    <property type="entry name" value="Winged helix-like DNA-binding domain superfamily/Winged helix DNA-binding domain"/>
    <property type="match status" value="1"/>
</dbReference>
<dbReference type="PROSITE" id="PS50043">
    <property type="entry name" value="HTH_LUXR_2"/>
    <property type="match status" value="1"/>
</dbReference>
<sequence>MRGDAGMADTVWHWQRGDLPEEMTSFVGREREIDAVRTLFRTARMVTLLGPGGVGKTRIAVRAAASLAGHFRGGVRMVELAGVKDGELVPYTVGAAFGLPEGTGRNPLDMVVEYLRGEETLLVLDTCEHLVDACAMFAEILLRNCPGLRLLLTSRQALDVPAEHAVTVAPLEFPGERSARDAETCDAVRLFLDRAVAARPGFQLTDDNRDQVVALCRRLDGIPLAMELAAVRLRALPLEQVLRRLEDRFRALGASRSGHPRHQTLRTAIDWSHDLCTPEERTLWARLSVFAGGFDLAAAERVCADADLDPYDLVDHLIGLVDKSVVVREEGEDGDRYRMLDTVREYGAERLAETGGGARRLVVRHRDHYLRLAREADAEWFGPDQVAWTRRLDREVDNFRTALEFCFEEPGEAAAGVAIAGALGGLWIGRTRLAEGYRWCVRALATGAGTEQDQARTQWLGAFCVGITGRMDLGEPLMALAVETARRAGDPRTEGVALACLGAGLEHLQRLDEAEVASRSALVLAEAAEGTLVECWVRRNLGSLYGRRGEVGHALSELEHALALAPPGECWVTSYTLSIMAQTNFDAGDCRTAGEFARKAVRTSMRLGDLYGASAALLQLSWCAHREGDRMLGVLVDAGTHGAVGEICSILMGNAHLEGIRDRLTQEAKEALGEVEFDRLRAEGATLGLRQVVALALDEPPHDSRLPAPPTLDALTRREREVAALVHQGLSNREIAERLVISKRTADAHVEHILAKLGFGSRGEIAALVGAENSRERTRSS</sequence>
<dbReference type="SUPFAM" id="SSF48452">
    <property type="entry name" value="TPR-like"/>
    <property type="match status" value="2"/>
</dbReference>
<dbReference type="InterPro" id="IPR000792">
    <property type="entry name" value="Tscrpt_reg_LuxR_C"/>
</dbReference>
<comment type="caution">
    <text evidence="2">The sequence shown here is derived from an EMBL/GenBank/DDBJ whole genome shotgun (WGS) entry which is preliminary data.</text>
</comment>
<dbReference type="EMBL" id="BMVC01000023">
    <property type="protein sequence ID" value="GHD15399.1"/>
    <property type="molecule type" value="Genomic_DNA"/>
</dbReference>
<organism evidence="2 3">
    <name type="scientific">Streptomyces finlayi</name>
    <dbReference type="NCBI Taxonomy" id="67296"/>
    <lineage>
        <taxon>Bacteria</taxon>
        <taxon>Bacillati</taxon>
        <taxon>Actinomycetota</taxon>
        <taxon>Actinomycetes</taxon>
        <taxon>Kitasatosporales</taxon>
        <taxon>Streptomycetaceae</taxon>
        <taxon>Streptomyces</taxon>
    </lineage>
</organism>
<dbReference type="SUPFAM" id="SSF52540">
    <property type="entry name" value="P-loop containing nucleoside triphosphate hydrolases"/>
    <property type="match status" value="1"/>
</dbReference>
<dbReference type="InterPro" id="IPR036388">
    <property type="entry name" value="WH-like_DNA-bd_sf"/>
</dbReference>
<dbReference type="Pfam" id="PF25872">
    <property type="entry name" value="HTH_77"/>
    <property type="match status" value="1"/>
</dbReference>
<dbReference type="Gene3D" id="1.25.40.10">
    <property type="entry name" value="Tetratricopeptide repeat domain"/>
    <property type="match status" value="1"/>
</dbReference>
<dbReference type="PANTHER" id="PTHR47691:SF3">
    <property type="entry name" value="HTH-TYPE TRANSCRIPTIONAL REGULATOR RV0890C-RELATED"/>
    <property type="match status" value="1"/>
</dbReference>
<dbReference type="GO" id="GO:0003677">
    <property type="term" value="F:DNA binding"/>
    <property type="evidence" value="ECO:0007669"/>
    <property type="project" value="InterPro"/>
</dbReference>
<name>A0A919CER0_9ACTN</name>
<dbReference type="InterPro" id="IPR011990">
    <property type="entry name" value="TPR-like_helical_dom_sf"/>
</dbReference>
<dbReference type="Gene3D" id="3.40.50.300">
    <property type="entry name" value="P-loop containing nucleotide triphosphate hydrolases"/>
    <property type="match status" value="1"/>
</dbReference>
<reference evidence="2" key="2">
    <citation type="submission" date="2020-09" db="EMBL/GenBank/DDBJ databases">
        <authorList>
            <person name="Sun Q."/>
            <person name="Ohkuma M."/>
        </authorList>
    </citation>
    <scope>NUCLEOTIDE SEQUENCE</scope>
    <source>
        <strain evidence="2">JCM 4637</strain>
    </source>
</reference>
<evidence type="ECO:0000313" key="2">
    <source>
        <dbReference type="EMBL" id="GHD15399.1"/>
    </source>
</evidence>
<proteinExistence type="predicted"/>
<protein>
    <submittedName>
        <fullName evidence="2">LuxR family transcriptional regulator</fullName>
    </submittedName>
</protein>
<dbReference type="InterPro" id="IPR058852">
    <property type="entry name" value="HTH_77"/>
</dbReference>
<dbReference type="InterPro" id="IPR027417">
    <property type="entry name" value="P-loop_NTPase"/>
</dbReference>
<gene>
    <name evidence="2" type="ORF">GCM10010334_75430</name>
</gene>
<dbReference type="SUPFAM" id="SSF46894">
    <property type="entry name" value="C-terminal effector domain of the bipartite response regulators"/>
    <property type="match status" value="1"/>
</dbReference>